<dbReference type="SMART" id="SM00862">
    <property type="entry name" value="Trans_reg_C"/>
    <property type="match status" value="1"/>
</dbReference>
<dbReference type="Pfam" id="PF00486">
    <property type="entry name" value="Trans_reg_C"/>
    <property type="match status" value="1"/>
</dbReference>
<dbReference type="InterPro" id="IPR001867">
    <property type="entry name" value="OmpR/PhoB-type_DNA-bd"/>
</dbReference>
<dbReference type="PROSITE" id="PS50110">
    <property type="entry name" value="RESPONSE_REGULATORY"/>
    <property type="match status" value="1"/>
</dbReference>
<dbReference type="GO" id="GO:0032993">
    <property type="term" value="C:protein-DNA complex"/>
    <property type="evidence" value="ECO:0007669"/>
    <property type="project" value="TreeGrafter"/>
</dbReference>
<dbReference type="PROSITE" id="PS51755">
    <property type="entry name" value="OMPR_PHOB"/>
    <property type="match status" value="1"/>
</dbReference>
<dbReference type="InterPro" id="IPR036388">
    <property type="entry name" value="WH-like_DNA-bd_sf"/>
</dbReference>
<dbReference type="RefSeq" id="WP_008891048.1">
    <property type="nucleotide sequence ID" value="NZ_JPVZ01000005.1"/>
</dbReference>
<organism evidence="10 11">
    <name type="scientific">Thalassospira tepidiphila MCCC 1A03514</name>
    <dbReference type="NCBI Taxonomy" id="1177930"/>
    <lineage>
        <taxon>Bacteria</taxon>
        <taxon>Pseudomonadati</taxon>
        <taxon>Pseudomonadota</taxon>
        <taxon>Alphaproteobacteria</taxon>
        <taxon>Rhodospirillales</taxon>
        <taxon>Thalassospiraceae</taxon>
        <taxon>Thalassospira</taxon>
    </lineage>
</organism>
<dbReference type="SMART" id="SM00448">
    <property type="entry name" value="REC"/>
    <property type="match status" value="1"/>
</dbReference>
<evidence type="ECO:0000256" key="2">
    <source>
        <dbReference type="ARBA" id="ARBA00023012"/>
    </source>
</evidence>
<evidence type="ECO:0000259" key="9">
    <source>
        <dbReference type="PROSITE" id="PS51755"/>
    </source>
</evidence>
<name>A0A853KZ13_9PROT</name>
<dbReference type="InterPro" id="IPR039420">
    <property type="entry name" value="WalR-like"/>
</dbReference>
<dbReference type="GO" id="GO:0000976">
    <property type="term" value="F:transcription cis-regulatory region binding"/>
    <property type="evidence" value="ECO:0007669"/>
    <property type="project" value="TreeGrafter"/>
</dbReference>
<reference evidence="10 11" key="1">
    <citation type="submission" date="2014-07" db="EMBL/GenBank/DDBJ databases">
        <title>Draft genome sequence of Thalassospira tepidiphila 1-1B.</title>
        <authorList>
            <person name="Lai Q."/>
            <person name="Shao Z."/>
        </authorList>
    </citation>
    <scope>NUCLEOTIDE SEQUENCE [LARGE SCALE GENOMIC DNA]</scope>
    <source>
        <strain evidence="10 11">MCCC 1A03514</strain>
    </source>
</reference>
<feature type="domain" description="OmpR/PhoB-type" evidence="9">
    <location>
        <begin position="124"/>
        <end position="220"/>
    </location>
</feature>
<gene>
    <name evidence="10" type="ORF">TH4_13110</name>
</gene>
<keyword evidence="3" id="KW-0805">Transcription regulation</keyword>
<feature type="modified residue" description="4-aspartylphosphate" evidence="6">
    <location>
        <position position="51"/>
    </location>
</feature>
<dbReference type="Proteomes" id="UP000094009">
    <property type="component" value="Unassembled WGS sequence"/>
</dbReference>
<feature type="DNA-binding region" description="OmpR/PhoB-type" evidence="7">
    <location>
        <begin position="124"/>
        <end position="220"/>
    </location>
</feature>
<evidence type="ECO:0000256" key="3">
    <source>
        <dbReference type="ARBA" id="ARBA00023015"/>
    </source>
</evidence>
<dbReference type="InterPro" id="IPR001789">
    <property type="entry name" value="Sig_transdc_resp-reg_receiver"/>
</dbReference>
<keyword evidence="5" id="KW-0804">Transcription</keyword>
<dbReference type="Gene3D" id="1.10.10.10">
    <property type="entry name" value="Winged helix-like DNA-binding domain superfamily/Winged helix DNA-binding domain"/>
    <property type="match status" value="1"/>
</dbReference>
<dbReference type="CDD" id="cd00383">
    <property type="entry name" value="trans_reg_C"/>
    <property type="match status" value="1"/>
</dbReference>
<dbReference type="SUPFAM" id="SSF52172">
    <property type="entry name" value="CheY-like"/>
    <property type="match status" value="1"/>
</dbReference>
<evidence type="ECO:0000256" key="7">
    <source>
        <dbReference type="PROSITE-ProRule" id="PRU01091"/>
    </source>
</evidence>
<dbReference type="Gene3D" id="3.40.50.2300">
    <property type="match status" value="1"/>
</dbReference>
<evidence type="ECO:0000256" key="1">
    <source>
        <dbReference type="ARBA" id="ARBA00022553"/>
    </source>
</evidence>
<dbReference type="GO" id="GO:0000156">
    <property type="term" value="F:phosphorelay response regulator activity"/>
    <property type="evidence" value="ECO:0007669"/>
    <property type="project" value="TreeGrafter"/>
</dbReference>
<dbReference type="EMBL" id="JPVZ01000005">
    <property type="protein sequence ID" value="OAZ09387.1"/>
    <property type="molecule type" value="Genomic_DNA"/>
</dbReference>
<keyword evidence="2" id="KW-0902">Two-component regulatory system</keyword>
<evidence type="ECO:0000256" key="6">
    <source>
        <dbReference type="PROSITE-ProRule" id="PRU00169"/>
    </source>
</evidence>
<dbReference type="Pfam" id="PF00072">
    <property type="entry name" value="Response_reg"/>
    <property type="match status" value="1"/>
</dbReference>
<dbReference type="CDD" id="cd17624">
    <property type="entry name" value="REC_OmpR_PmrA-like"/>
    <property type="match status" value="1"/>
</dbReference>
<dbReference type="AlphaFoldDB" id="A0A853KZ13"/>
<evidence type="ECO:0000313" key="10">
    <source>
        <dbReference type="EMBL" id="OAZ09387.1"/>
    </source>
</evidence>
<proteinExistence type="predicted"/>
<dbReference type="GO" id="GO:0005829">
    <property type="term" value="C:cytosol"/>
    <property type="evidence" value="ECO:0007669"/>
    <property type="project" value="TreeGrafter"/>
</dbReference>
<evidence type="ECO:0000256" key="4">
    <source>
        <dbReference type="ARBA" id="ARBA00023125"/>
    </source>
</evidence>
<dbReference type="GO" id="GO:0006355">
    <property type="term" value="P:regulation of DNA-templated transcription"/>
    <property type="evidence" value="ECO:0007669"/>
    <property type="project" value="InterPro"/>
</dbReference>
<sequence length="221" mass="24450">MRVLVVEDHAALADGIAGSLRQSGYAVDVIADGEEADDVLRTQEYGLVVLDLNLPKLDGLEILKRLRHRGAESAVLILTARGDIEDRVKGLDLGADDYLAKPFELVELEARVRALMRRNAGTHNTQLKCGKLSFDTVARRVTVDGTDVDIPKRELNILEILLMRVGHVLSKEQIVDQLAGFEDDISANAVELYISRLRKRVEAADVKIQTVRGLGYLLKKT</sequence>
<comment type="caution">
    <text evidence="10">The sequence shown here is derived from an EMBL/GenBank/DDBJ whole genome shotgun (WGS) entry which is preliminary data.</text>
</comment>
<dbReference type="PANTHER" id="PTHR48111">
    <property type="entry name" value="REGULATOR OF RPOS"/>
    <property type="match status" value="1"/>
</dbReference>
<keyword evidence="1 6" id="KW-0597">Phosphoprotein</keyword>
<keyword evidence="4 7" id="KW-0238">DNA-binding</keyword>
<dbReference type="PANTHER" id="PTHR48111:SF67">
    <property type="entry name" value="TRANSCRIPTIONAL REGULATORY PROTEIN TCTD"/>
    <property type="match status" value="1"/>
</dbReference>
<feature type="domain" description="Response regulatory" evidence="8">
    <location>
        <begin position="2"/>
        <end position="116"/>
    </location>
</feature>
<accession>A0A853KZ13</accession>
<evidence type="ECO:0000256" key="5">
    <source>
        <dbReference type="ARBA" id="ARBA00023163"/>
    </source>
</evidence>
<dbReference type="InterPro" id="IPR011006">
    <property type="entry name" value="CheY-like_superfamily"/>
</dbReference>
<evidence type="ECO:0000259" key="8">
    <source>
        <dbReference type="PROSITE" id="PS50110"/>
    </source>
</evidence>
<dbReference type="Gene3D" id="6.10.250.690">
    <property type="match status" value="1"/>
</dbReference>
<dbReference type="FunFam" id="3.40.50.2300:FF:000002">
    <property type="entry name" value="DNA-binding response regulator PhoP"/>
    <property type="match status" value="1"/>
</dbReference>
<protein>
    <submittedName>
        <fullName evidence="10">Transcriptional regulator</fullName>
    </submittedName>
</protein>
<evidence type="ECO:0000313" key="11">
    <source>
        <dbReference type="Proteomes" id="UP000094009"/>
    </source>
</evidence>